<dbReference type="SUPFAM" id="SSF50370">
    <property type="entry name" value="Ricin B-like lectins"/>
    <property type="match status" value="1"/>
</dbReference>
<dbReference type="Gene3D" id="2.80.10.50">
    <property type="match status" value="2"/>
</dbReference>
<sequence length="818" mass="86553">MVKGNHSACLTASAADAKVQAKPCSSALAAFQAWRLCRAGGACAPVDHAIRLDTSARAAAAAARRSLQPGRPAFLTYDDPKGADVKQGRAARVVGGPSVLKGARSLDLLLPDGSTATLTDLTPTGPDRSGLPAQDAKPACTLNGKPNCPPDMTGGAGRASAGPACLSWNAKLEDDLAGYSVITKCGSYWSAAVSSGRHGNWLVTPEEGAAADDTTNGAAAATRYVVRPNTAPLKGEGPSPQLELSSTHPTDAFKGLTFAAEGADPAGPWIKSGNRRMLQQAATSSSCNDTTDRLYLAVYVLNTAWDSTVQADIATGIATTNGALQRAGSPFTISLHFIQQVSSLVYRKRTVDESFSAFGFHLPPSVELSGADLALLVVDKDMPGSIGIGMQEIGGVGVTLTITALLRNWVTTIVFPHELAHNLGLKHDRERVLVESPTYPMTGYHFAPWAFVDGHCTSWTSTGTCLIWHYNRAVMSIAGYTWSSGCESKNFINQQGAECTYAMDYGFTGFTTCIDRVAQTGDLDGTLYKHTHCNVPLGNAGADPGRVFKENALKLATNRNYGCENYWPDQELTFTGNRSCWVGSGGFAFTPLNCNDKCNGDAACDGVTFYEGAKVCCILYSTGDRHSLRPSYTLAQGSWGRPWSKKRGGLSNKPPGGLVCPSGSTWSNAAWRCNMGAVNYTRVVATYNGGGQVIDLSGWSSNDGASLIGYNYTGANNQKWILVPTDDAAYFQMVSVHTGKCWDVAAGGTADGTRIQQWTCQYGNNNQKFMLRQSGYYRYELAPKVALSKCALVGAAGSGGALTVGTCLGGQTYSFAFA</sequence>
<dbReference type="PROSITE" id="PS50231">
    <property type="entry name" value="RICIN_B_LECTIN"/>
    <property type="match status" value="2"/>
</dbReference>
<dbReference type="EMBL" id="JAEHOE010000008">
    <property type="protein sequence ID" value="KAG2498903.1"/>
    <property type="molecule type" value="Genomic_DNA"/>
</dbReference>
<dbReference type="SUPFAM" id="SSF55486">
    <property type="entry name" value="Metalloproteases ('zincins'), catalytic domain"/>
    <property type="match status" value="1"/>
</dbReference>
<evidence type="ECO:0000313" key="3">
    <source>
        <dbReference type="Proteomes" id="UP000612055"/>
    </source>
</evidence>
<name>A0A835YA58_9CHLO</name>
<dbReference type="SMART" id="SM00458">
    <property type="entry name" value="RICIN"/>
    <property type="match status" value="1"/>
</dbReference>
<comment type="caution">
    <text evidence="2">The sequence shown here is derived from an EMBL/GenBank/DDBJ whole genome shotgun (WGS) entry which is preliminary data.</text>
</comment>
<evidence type="ECO:0000259" key="1">
    <source>
        <dbReference type="SMART" id="SM00458"/>
    </source>
</evidence>
<dbReference type="Proteomes" id="UP000612055">
    <property type="component" value="Unassembled WGS sequence"/>
</dbReference>
<dbReference type="AlphaFoldDB" id="A0A835YA58"/>
<evidence type="ECO:0000313" key="2">
    <source>
        <dbReference type="EMBL" id="KAG2498903.1"/>
    </source>
</evidence>
<accession>A0A835YA58</accession>
<organism evidence="2 3">
    <name type="scientific">Edaphochlamys debaryana</name>
    <dbReference type="NCBI Taxonomy" id="47281"/>
    <lineage>
        <taxon>Eukaryota</taxon>
        <taxon>Viridiplantae</taxon>
        <taxon>Chlorophyta</taxon>
        <taxon>core chlorophytes</taxon>
        <taxon>Chlorophyceae</taxon>
        <taxon>CS clade</taxon>
        <taxon>Chlamydomonadales</taxon>
        <taxon>Chlamydomonadales incertae sedis</taxon>
        <taxon>Edaphochlamys</taxon>
    </lineage>
</organism>
<feature type="domain" description="Ricin B lectin" evidence="1">
    <location>
        <begin position="681"/>
        <end position="816"/>
    </location>
</feature>
<keyword evidence="3" id="KW-1185">Reference proteome</keyword>
<protein>
    <recommendedName>
        <fullName evidence="1">Ricin B lectin domain-containing protein</fullName>
    </recommendedName>
</protein>
<dbReference type="InterPro" id="IPR000772">
    <property type="entry name" value="Ricin_B_lectin"/>
</dbReference>
<dbReference type="OrthoDB" id="560866at2759"/>
<gene>
    <name evidence="2" type="ORF">HYH03_003094</name>
</gene>
<dbReference type="CDD" id="cd00161">
    <property type="entry name" value="beta-trefoil_Ricin-like"/>
    <property type="match status" value="1"/>
</dbReference>
<proteinExistence type="predicted"/>
<reference evidence="2" key="1">
    <citation type="journal article" date="2020" name="bioRxiv">
        <title>Comparative genomics of Chlamydomonas.</title>
        <authorList>
            <person name="Craig R.J."/>
            <person name="Hasan A.R."/>
            <person name="Ness R.W."/>
            <person name="Keightley P.D."/>
        </authorList>
    </citation>
    <scope>NUCLEOTIDE SEQUENCE</scope>
    <source>
        <strain evidence="2">CCAP 11/70</strain>
    </source>
</reference>
<dbReference type="Pfam" id="PF14200">
    <property type="entry name" value="RicinB_lectin_2"/>
    <property type="match status" value="1"/>
</dbReference>
<dbReference type="InterPro" id="IPR035992">
    <property type="entry name" value="Ricin_B-like_lectins"/>
</dbReference>